<dbReference type="SUPFAM" id="SSF51445">
    <property type="entry name" value="(Trans)glycosidases"/>
    <property type="match status" value="1"/>
</dbReference>
<keyword evidence="1" id="KW-0326">Glycosidase</keyword>
<dbReference type="Gene3D" id="3.20.20.70">
    <property type="entry name" value="Aldolase class I"/>
    <property type="match status" value="1"/>
</dbReference>
<dbReference type="EMBL" id="JAMZDX010000008">
    <property type="protein sequence ID" value="MCP2314199.1"/>
    <property type="molecule type" value="Genomic_DNA"/>
</dbReference>
<protein>
    <submittedName>
        <fullName evidence="1">Alpha-galactosidase</fullName>
        <ecNumber evidence="1">3.2.1.22</ecNumber>
    </submittedName>
</protein>
<dbReference type="InterPro" id="IPR050985">
    <property type="entry name" value="Alpha-glycosidase_related"/>
</dbReference>
<reference evidence="1 2" key="1">
    <citation type="submission" date="2022-06" db="EMBL/GenBank/DDBJ databases">
        <title>Sequencing the genomes of 1000 actinobacteria strains.</title>
        <authorList>
            <person name="Klenk H.-P."/>
        </authorList>
    </citation>
    <scope>NUCLEOTIDE SEQUENCE [LARGE SCALE GENOMIC DNA]</scope>
    <source>
        <strain evidence="1 2">DSM 41656</strain>
    </source>
</reference>
<dbReference type="GO" id="GO:0004557">
    <property type="term" value="F:alpha-galactosidase activity"/>
    <property type="evidence" value="ECO:0007669"/>
    <property type="project" value="UniProtKB-EC"/>
</dbReference>
<name>A0ABT1J9R6_9ACTN</name>
<dbReference type="CDD" id="cd14791">
    <property type="entry name" value="GH36"/>
    <property type="match status" value="1"/>
</dbReference>
<dbReference type="InterPro" id="IPR017853">
    <property type="entry name" value="GH"/>
</dbReference>
<sequence>MSPPLHIGAVKMSITTAGLAPAAFEPLVDDVRLAVVAAPGASARWTFDDGVLEVRSAADLEIRLAVPIGDAVGFWHPVCGWRRTLVADWDGFAHPSLVRGAAAGCLYDSSGASMLAFLAEDSVPEVRMRYGVSEETNTFIVHIGVPAGAVPYRLLLAERGGSVASSMRALRERLTSRTGALSPVPEGARVPVYNTWYAFSQDVTAQEVEAEAELAAELGFGTIIVDDGWQRLATGRGYAGVGDWVPDAVKFPDLRAHVAKVRALGLKYLLWVAPMLIGTESECFAELEQYAPAEQGPPGSRVLDPRRPEVRAHVVQLCKRLVTDYHLDGLKIDFVDEVMFYSGRDDAGIDVTDVGAAMQVLLTELWAALGPEALIELRQPYIGPGVAEFGNMLRAYDCAGDAVANRIRTIDVGMLAVRGAVHSDMAMWDEAGDVRSAVRQLVGGFHSVPQVSVKLSSLSPVQSQAVRFWLGQWRRLRPLLLDGDVEPSRPDELYPVVVASSGEECAITVTADRVVPLDTDRHRHITVINSTACGRVVLEVSGPGGVFETVVHDAAGSVIDRSQSRLEPGLLALELPASGLVVLERVA</sequence>
<dbReference type="InterPro" id="IPR002252">
    <property type="entry name" value="Glyco_hydro_36"/>
</dbReference>
<dbReference type="Pfam" id="PF02065">
    <property type="entry name" value="Melibiase"/>
    <property type="match status" value="1"/>
</dbReference>
<evidence type="ECO:0000313" key="1">
    <source>
        <dbReference type="EMBL" id="MCP2314199.1"/>
    </source>
</evidence>
<keyword evidence="1" id="KW-0378">Hydrolase</keyword>
<dbReference type="PANTHER" id="PTHR43053">
    <property type="entry name" value="GLYCOSIDASE FAMILY 31"/>
    <property type="match status" value="1"/>
</dbReference>
<evidence type="ECO:0000313" key="2">
    <source>
        <dbReference type="Proteomes" id="UP001206483"/>
    </source>
</evidence>
<keyword evidence="2" id="KW-1185">Reference proteome</keyword>
<dbReference type="EC" id="3.2.1.22" evidence="1"/>
<organism evidence="1 2">
    <name type="scientific">Kitasatospora paracochleata</name>
    <dbReference type="NCBI Taxonomy" id="58354"/>
    <lineage>
        <taxon>Bacteria</taxon>
        <taxon>Bacillati</taxon>
        <taxon>Actinomycetota</taxon>
        <taxon>Actinomycetes</taxon>
        <taxon>Kitasatosporales</taxon>
        <taxon>Streptomycetaceae</taxon>
        <taxon>Kitasatospora</taxon>
    </lineage>
</organism>
<comment type="caution">
    <text evidence="1">The sequence shown here is derived from an EMBL/GenBank/DDBJ whole genome shotgun (WGS) entry which is preliminary data.</text>
</comment>
<gene>
    <name evidence="1" type="ORF">FHR36_007398</name>
</gene>
<accession>A0ABT1J9R6</accession>
<dbReference type="RefSeq" id="WP_253804527.1">
    <property type="nucleotide sequence ID" value="NZ_JAMZDX010000008.1"/>
</dbReference>
<proteinExistence type="predicted"/>
<dbReference type="InterPro" id="IPR013785">
    <property type="entry name" value="Aldolase_TIM"/>
</dbReference>
<dbReference type="Proteomes" id="UP001206483">
    <property type="component" value="Unassembled WGS sequence"/>
</dbReference>